<dbReference type="Proteomes" id="UP000093281">
    <property type="component" value="Unassembled WGS sequence"/>
</dbReference>
<protein>
    <submittedName>
        <fullName evidence="1">Uncharacterized protein</fullName>
    </submittedName>
</protein>
<dbReference type="AlphaFoldDB" id="A0A1C0B256"/>
<reference evidence="2" key="1">
    <citation type="submission" date="2015-05" db="EMBL/GenBank/DDBJ databases">
        <authorList>
            <person name="Rovetto F."/>
            <person name="Cocolin L."/>
            <person name="Illeghems K."/>
            <person name="Van Nieuwerburgh F."/>
            <person name="Houf K."/>
        </authorList>
    </citation>
    <scope>NUCLEOTIDE SEQUENCE [LARGE SCALE GENOMIC DNA]</scope>
    <source>
        <strain evidence="2">DU22</strain>
    </source>
</reference>
<gene>
    <name evidence="1" type="ORF">AAX29_02079</name>
</gene>
<organism evidence="1 2">
    <name type="scientific">Aliarcobacter thereius</name>
    <dbReference type="NCBI Taxonomy" id="544718"/>
    <lineage>
        <taxon>Bacteria</taxon>
        <taxon>Pseudomonadati</taxon>
        <taxon>Campylobacterota</taxon>
        <taxon>Epsilonproteobacteria</taxon>
        <taxon>Campylobacterales</taxon>
        <taxon>Arcobacteraceae</taxon>
        <taxon>Aliarcobacter</taxon>
    </lineage>
</organism>
<evidence type="ECO:0000313" key="1">
    <source>
        <dbReference type="EMBL" id="OCL94432.1"/>
    </source>
</evidence>
<proteinExistence type="predicted"/>
<dbReference type="OrthoDB" id="5395100at2"/>
<dbReference type="EMBL" id="LCUJ01000017">
    <property type="protein sequence ID" value="OCL94432.1"/>
    <property type="molecule type" value="Genomic_DNA"/>
</dbReference>
<dbReference type="RefSeq" id="WP_066187811.1">
    <property type="nucleotide sequence ID" value="NZ_LCUJ01000017.1"/>
</dbReference>
<evidence type="ECO:0000313" key="2">
    <source>
        <dbReference type="Proteomes" id="UP000093281"/>
    </source>
</evidence>
<accession>A0A1C0B256</accession>
<comment type="caution">
    <text evidence="1">The sequence shown here is derived from an EMBL/GenBank/DDBJ whole genome shotgun (WGS) entry which is preliminary data.</text>
</comment>
<name>A0A1C0B256_9BACT</name>
<sequence>MNGNNKKLNNTNVARLENCIPLREAKEIAIKVTGAYEGNGFSQLSDNFDKMGMSWGIFQWNFGQGTLAPLLKTMQEVNLSEFNNCFSNEEDLDSLNKALNGSIEEQKEWAINMQQKYNTRWKFIFNNLANVKEFQQVQIDYSEKIIGYAKKIISWMKKHKPEIMKKIELVTFVALVDLAVQQNSIDKAIPQIKNQVRDKNPISQKEFLEIVVYERGATANPKYRADAISRRMGIINKEKTTINHSGKTATRTNINFNLIKEGFICEL</sequence>